<name>A0A5B8LSM3_9HYPH</name>
<dbReference type="KEGG" id="dea:FPZ08_09955"/>
<dbReference type="RefSeq" id="WP_146289857.1">
    <property type="nucleotide sequence ID" value="NZ_CP042304.1"/>
</dbReference>
<dbReference type="OrthoDB" id="4720638at2"/>
<evidence type="ECO:0000313" key="6">
    <source>
        <dbReference type="Proteomes" id="UP000315364"/>
    </source>
</evidence>
<dbReference type="InterPro" id="IPR036430">
    <property type="entry name" value="RNase_T2-like_sf"/>
</dbReference>
<dbReference type="GO" id="GO:0006401">
    <property type="term" value="P:RNA catabolic process"/>
    <property type="evidence" value="ECO:0007669"/>
    <property type="project" value="UniProtKB-ARBA"/>
</dbReference>
<dbReference type="PROSITE" id="PS00530">
    <property type="entry name" value="RNASE_T2_1"/>
    <property type="match status" value="1"/>
</dbReference>
<keyword evidence="4" id="KW-0732">Signal</keyword>
<accession>A0A5B8LSM3</accession>
<dbReference type="Gene3D" id="3.90.730.10">
    <property type="entry name" value="Ribonuclease T2-like"/>
    <property type="match status" value="1"/>
</dbReference>
<organism evidence="5 6">
    <name type="scientific">Devosia ginsengisoli</name>
    <dbReference type="NCBI Taxonomy" id="400770"/>
    <lineage>
        <taxon>Bacteria</taxon>
        <taxon>Pseudomonadati</taxon>
        <taxon>Pseudomonadota</taxon>
        <taxon>Alphaproteobacteria</taxon>
        <taxon>Hyphomicrobiales</taxon>
        <taxon>Devosiaceae</taxon>
        <taxon>Devosia</taxon>
    </lineage>
</organism>
<dbReference type="SUPFAM" id="SSF55895">
    <property type="entry name" value="Ribonuclease Rh-like"/>
    <property type="match status" value="1"/>
</dbReference>
<dbReference type="PROSITE" id="PS51257">
    <property type="entry name" value="PROKAR_LIPOPROTEIN"/>
    <property type="match status" value="1"/>
</dbReference>
<gene>
    <name evidence="5" type="ORF">FPZ08_09955</name>
</gene>
<protein>
    <submittedName>
        <fullName evidence="5">Ribonuclease</fullName>
    </submittedName>
</protein>
<dbReference type="PANTHER" id="PTHR11240">
    <property type="entry name" value="RIBONUCLEASE T2"/>
    <property type="match status" value="1"/>
</dbReference>
<feature type="region of interest" description="Disordered" evidence="3">
    <location>
        <begin position="171"/>
        <end position="193"/>
    </location>
</feature>
<evidence type="ECO:0000256" key="4">
    <source>
        <dbReference type="SAM" id="SignalP"/>
    </source>
</evidence>
<dbReference type="Proteomes" id="UP000315364">
    <property type="component" value="Chromosome"/>
</dbReference>
<evidence type="ECO:0000256" key="1">
    <source>
        <dbReference type="ARBA" id="ARBA00007469"/>
    </source>
</evidence>
<sequence>MRRLLASALLLMLALPARAEVPLTGYFTATSACPAYQSINRQTNPGQVMTQPGRAYDLVAGNTARPTHLWIVVPGAEPERRWVAVDCGTRATDAEGQIAAPPPPAPAPTYRGTQYILAVNWQPAFCETSPRKPECRDQQADDFEATNFTLHGLWPQPRGNEYCNVPARERQASQSGDWRDLPRLPLSPGLQRDLDEAMPGTQSALERHEWTKHGTCYGTTAEQYYAAALDMLLALNTSEVAELFADNIGRKITLRQVRDAFDSAFGRGAGERVRMACEPDGNRTIITELTIGLTGTISGPDDFASLIAVASPTDGGCKSGMVDPVGLR</sequence>
<feature type="compositionally biased region" description="Basic and acidic residues" evidence="3">
    <location>
        <begin position="171"/>
        <end position="182"/>
    </location>
</feature>
<dbReference type="GO" id="GO:0003723">
    <property type="term" value="F:RNA binding"/>
    <property type="evidence" value="ECO:0007669"/>
    <property type="project" value="InterPro"/>
</dbReference>
<dbReference type="EMBL" id="CP042304">
    <property type="protein sequence ID" value="QDZ11046.1"/>
    <property type="molecule type" value="Genomic_DNA"/>
</dbReference>
<proteinExistence type="inferred from homology"/>
<dbReference type="PANTHER" id="PTHR11240:SF22">
    <property type="entry name" value="RIBONUCLEASE T2"/>
    <property type="match status" value="1"/>
</dbReference>
<comment type="similarity">
    <text evidence="1 2">Belongs to the RNase T2 family.</text>
</comment>
<keyword evidence="6" id="KW-1185">Reference proteome</keyword>
<dbReference type="InterPro" id="IPR001568">
    <property type="entry name" value="RNase_T2-like"/>
</dbReference>
<dbReference type="PROSITE" id="PS00531">
    <property type="entry name" value="RNASE_T2_2"/>
    <property type="match status" value="1"/>
</dbReference>
<feature type="signal peptide" evidence="4">
    <location>
        <begin position="1"/>
        <end position="19"/>
    </location>
</feature>
<dbReference type="AlphaFoldDB" id="A0A5B8LSM3"/>
<dbReference type="InterPro" id="IPR033130">
    <property type="entry name" value="RNase_T2_His_AS_2"/>
</dbReference>
<evidence type="ECO:0000313" key="5">
    <source>
        <dbReference type="EMBL" id="QDZ11046.1"/>
    </source>
</evidence>
<evidence type="ECO:0000256" key="3">
    <source>
        <dbReference type="SAM" id="MobiDB-lite"/>
    </source>
</evidence>
<reference evidence="5 6" key="1">
    <citation type="submission" date="2019-07" db="EMBL/GenBank/DDBJ databases">
        <title>Full genome sequence of Devosia sp. Gsoil 520.</title>
        <authorList>
            <person name="Im W.-T."/>
        </authorList>
    </citation>
    <scope>NUCLEOTIDE SEQUENCE [LARGE SCALE GENOMIC DNA]</scope>
    <source>
        <strain evidence="5 6">Gsoil 520</strain>
    </source>
</reference>
<dbReference type="InterPro" id="IPR018188">
    <property type="entry name" value="RNase_T2_His_AS_1"/>
</dbReference>
<feature type="chain" id="PRO_5023139124" evidence="4">
    <location>
        <begin position="20"/>
        <end position="328"/>
    </location>
</feature>
<evidence type="ECO:0000256" key="2">
    <source>
        <dbReference type="RuleBase" id="RU004328"/>
    </source>
</evidence>
<dbReference type="GO" id="GO:0033897">
    <property type="term" value="F:ribonuclease T2 activity"/>
    <property type="evidence" value="ECO:0007669"/>
    <property type="project" value="InterPro"/>
</dbReference>
<dbReference type="Pfam" id="PF00445">
    <property type="entry name" value="Ribonuclease_T2"/>
    <property type="match status" value="1"/>
</dbReference>